<protein>
    <recommendedName>
        <fullName evidence="5">3-dehydroquinate dehydratase</fullName>
        <shortName evidence="5">3-dehydroquinase</shortName>
        <ecNumber evidence="5">4.2.1.10</ecNumber>
    </recommendedName>
    <alternativeName>
        <fullName evidence="5">Type I DHQase</fullName>
    </alternativeName>
    <alternativeName>
        <fullName evidence="5">Type I dehydroquinase</fullName>
        <shortName evidence="5">DHQ1</shortName>
    </alternativeName>
</protein>
<dbReference type="SUPFAM" id="SSF51569">
    <property type="entry name" value="Aldolase"/>
    <property type="match status" value="1"/>
</dbReference>
<feature type="binding site" evidence="5">
    <location>
        <begin position="50"/>
        <end position="52"/>
    </location>
    <ligand>
        <name>3-dehydroquinate</name>
        <dbReference type="ChEBI" id="CHEBI:32364"/>
    </ligand>
</feature>
<feature type="binding site" evidence="5">
    <location>
        <position position="217"/>
    </location>
    <ligand>
        <name>3-dehydroquinate</name>
        <dbReference type="ChEBI" id="CHEBI:32364"/>
    </ligand>
</feature>
<evidence type="ECO:0000256" key="1">
    <source>
        <dbReference type="ARBA" id="ARBA00001864"/>
    </source>
</evidence>
<name>A0ABT9YMJ9_9BACI</name>
<feature type="binding site" evidence="5">
    <location>
        <position position="86"/>
    </location>
    <ligand>
        <name>3-dehydroquinate</name>
        <dbReference type="ChEBI" id="CHEBI:32364"/>
    </ligand>
</feature>
<evidence type="ECO:0000256" key="4">
    <source>
        <dbReference type="ARBA" id="ARBA00023270"/>
    </source>
</evidence>
<evidence type="ECO:0000256" key="5">
    <source>
        <dbReference type="HAMAP-Rule" id="MF_00214"/>
    </source>
</evidence>
<comment type="function">
    <text evidence="5">Involved in the third step of the chorismate pathway, which leads to the biosynthesis of aromatic amino acids. Catalyzes the cis-dehydration of 3-dehydroquinate (DHQ) and introduces the first double bond of the aromatic ring to yield 3-dehydroshikimate.</text>
</comment>
<gene>
    <name evidence="5" type="primary">aroD</name>
    <name evidence="6" type="ORF">J2S05_003800</name>
</gene>
<dbReference type="PANTHER" id="PTHR43699">
    <property type="entry name" value="3-DEHYDROQUINATE DEHYDRATASE"/>
    <property type="match status" value="1"/>
</dbReference>
<dbReference type="EMBL" id="JAUSUA010000007">
    <property type="protein sequence ID" value="MDQ0208976.1"/>
    <property type="molecule type" value="Genomic_DNA"/>
</dbReference>
<keyword evidence="3 5" id="KW-0456">Lyase</keyword>
<evidence type="ECO:0000256" key="2">
    <source>
        <dbReference type="ARBA" id="ARBA00023141"/>
    </source>
</evidence>
<evidence type="ECO:0000313" key="6">
    <source>
        <dbReference type="EMBL" id="MDQ0208976.1"/>
    </source>
</evidence>
<evidence type="ECO:0000256" key="3">
    <source>
        <dbReference type="ARBA" id="ARBA00023239"/>
    </source>
</evidence>
<dbReference type="NCBIfam" id="TIGR01093">
    <property type="entry name" value="aroD"/>
    <property type="match status" value="1"/>
</dbReference>
<keyword evidence="5" id="KW-0028">Amino-acid biosynthesis</keyword>
<dbReference type="InterPro" id="IPR001381">
    <property type="entry name" value="DHquinase_I"/>
</dbReference>
<dbReference type="RefSeq" id="WP_306985469.1">
    <property type="nucleotide sequence ID" value="NZ_JAUSUA010000007.1"/>
</dbReference>
<accession>A0ABT9YMJ9</accession>
<dbReference type="GO" id="GO:0003855">
    <property type="term" value="F:3-dehydroquinate dehydratase activity"/>
    <property type="evidence" value="ECO:0007669"/>
    <property type="project" value="UniProtKB-EC"/>
</dbReference>
<dbReference type="InterPro" id="IPR050146">
    <property type="entry name" value="Type-I_3-dehydroquinase"/>
</dbReference>
<dbReference type="Gene3D" id="3.20.20.70">
    <property type="entry name" value="Aldolase class I"/>
    <property type="match status" value="1"/>
</dbReference>
<comment type="caution">
    <text evidence="5">Lacks conserved residue(s) required for the propagation of feature annotation.</text>
</comment>
<comment type="similarity">
    <text evidence="5">Belongs to the type-I 3-dehydroquinase family.</text>
</comment>
<comment type="catalytic activity">
    <reaction evidence="1 5">
        <text>3-dehydroquinate = 3-dehydroshikimate + H2O</text>
        <dbReference type="Rhea" id="RHEA:21096"/>
        <dbReference type="ChEBI" id="CHEBI:15377"/>
        <dbReference type="ChEBI" id="CHEBI:16630"/>
        <dbReference type="ChEBI" id="CHEBI:32364"/>
        <dbReference type="EC" id="4.2.1.10"/>
    </reaction>
</comment>
<dbReference type="Pfam" id="PF01487">
    <property type="entry name" value="DHquinase_I"/>
    <property type="match status" value="1"/>
</dbReference>
<reference evidence="6 7" key="1">
    <citation type="submission" date="2023-07" db="EMBL/GenBank/DDBJ databases">
        <title>Genomic Encyclopedia of Type Strains, Phase IV (KMG-IV): sequencing the most valuable type-strain genomes for metagenomic binning, comparative biology and taxonomic classification.</title>
        <authorList>
            <person name="Goeker M."/>
        </authorList>
    </citation>
    <scope>NUCLEOTIDE SEQUENCE [LARGE SCALE GENOMIC DNA]</scope>
    <source>
        <strain evidence="6 7">DSM 19154</strain>
    </source>
</reference>
<proteinExistence type="inferred from homology"/>
<dbReference type="InterPro" id="IPR013785">
    <property type="entry name" value="Aldolase_TIM"/>
</dbReference>
<keyword evidence="2 5" id="KW-0057">Aromatic amino acid biosynthesis</keyword>
<keyword evidence="7" id="KW-1185">Reference proteome</keyword>
<dbReference type="EC" id="4.2.1.10" evidence="5"/>
<dbReference type="CDD" id="cd00502">
    <property type="entry name" value="DHQase_I"/>
    <property type="match status" value="1"/>
</dbReference>
<comment type="caution">
    <text evidence="6">The sequence shown here is derived from an EMBL/GenBank/DDBJ whole genome shotgun (WGS) entry which is preliminary data.</text>
</comment>
<feature type="active site" description="Schiff-base intermediate with substrate" evidence="5">
    <location>
        <position position="175"/>
    </location>
</feature>
<feature type="active site" description="Proton donor/acceptor" evidence="5">
    <location>
        <position position="148"/>
    </location>
</feature>
<keyword evidence="4 5" id="KW-0704">Schiff base</keyword>
<feature type="binding site" evidence="5">
    <location>
        <position position="240"/>
    </location>
    <ligand>
        <name>3-dehydroquinate</name>
        <dbReference type="ChEBI" id="CHEBI:32364"/>
    </ligand>
</feature>
<dbReference type="Proteomes" id="UP001225034">
    <property type="component" value="Unassembled WGS sequence"/>
</dbReference>
<evidence type="ECO:0000313" key="7">
    <source>
        <dbReference type="Proteomes" id="UP001225034"/>
    </source>
</evidence>
<feature type="binding site" evidence="5">
    <location>
        <position position="236"/>
    </location>
    <ligand>
        <name>3-dehydroquinate</name>
        <dbReference type="ChEBI" id="CHEBI:32364"/>
    </ligand>
</feature>
<organism evidence="6 7">
    <name type="scientific">Alkalicoccobacillus murimartini</name>
    <dbReference type="NCBI Taxonomy" id="171685"/>
    <lineage>
        <taxon>Bacteria</taxon>
        <taxon>Bacillati</taxon>
        <taxon>Bacillota</taxon>
        <taxon>Bacilli</taxon>
        <taxon>Bacillales</taxon>
        <taxon>Bacillaceae</taxon>
        <taxon>Alkalicoccobacillus</taxon>
    </lineage>
</organism>
<comment type="pathway">
    <text evidence="5">Metabolic intermediate biosynthesis; chorismate biosynthesis; chorismate from D-erythrose 4-phosphate and phosphoenolpyruvate: step 3/7.</text>
</comment>
<dbReference type="HAMAP" id="MF_00214">
    <property type="entry name" value="AroD"/>
    <property type="match status" value="1"/>
</dbReference>
<sequence length="255" mass="27678">MSNNKEVCVREVTFGATHRAAICSPLIGINSTQLIEEAKLVLSKDPDVLEWRADYFESLEDVNEVLEAADALRSVIGNTVLLFTIRSMAEGGQSTTLSKAQQETLLDALISSGSIDMLDIEQSAGFTSHTQLIEKANRYGVKIIISKHDFEKTPSKEELLQILKANEAVGADLVKLAVMPHSEQDVLSLLEMTQEAAMSLSVPVITMAMGKLGVSTRIIGDQFGSVMTFAVGHQASAPGQIPIESIKNIQKYTQN</sequence>
<dbReference type="PANTHER" id="PTHR43699:SF1">
    <property type="entry name" value="3-DEHYDROQUINATE DEHYDRATASE"/>
    <property type="match status" value="1"/>
</dbReference>
<comment type="subunit">
    <text evidence="5">Homodimer.</text>
</comment>